<dbReference type="RefSeq" id="WP_354472437.1">
    <property type="nucleotide sequence ID" value="NZ_JBEPSB010000019.1"/>
</dbReference>
<sequence>MNLINKKVTHKRFGMGSIVKHNDSSIEIHFASENKMFVFPDVFGKHLKLHDKSDAKSLEGIIQKKEIERKEEEWKKEEEKKLQRKKLILRLEHEKLMKNHKLHPESQMVFWCDTEEQNSSFSEWKVFSGAIKSGNNKGRPNKPIRLHPNSAVLLTAVDSGMHEKDRRILGVYMVNEDFIGKLCEDGNIPAHSKYRLQLTEQESDQLLLWEYYVNEKSPDKMTWNTGKYRYFDNLWMAQILLDIVSLKSDPNERELAQQFLKHFCKMNQITAQELPKPNGALMRLRR</sequence>
<proteinExistence type="predicted"/>
<dbReference type="EMBL" id="JBEPSB010000019">
    <property type="protein sequence ID" value="MET4562302.1"/>
    <property type="molecule type" value="Genomic_DNA"/>
</dbReference>
<dbReference type="Proteomes" id="UP001549363">
    <property type="component" value="Unassembled WGS sequence"/>
</dbReference>
<organism evidence="1 2">
    <name type="scientific">Lysinibacillus parviboronicapiens</name>
    <dbReference type="NCBI Taxonomy" id="436516"/>
    <lineage>
        <taxon>Bacteria</taxon>
        <taxon>Bacillati</taxon>
        <taxon>Bacillota</taxon>
        <taxon>Bacilli</taxon>
        <taxon>Bacillales</taxon>
        <taxon>Bacillaceae</taxon>
        <taxon>Lysinibacillus</taxon>
    </lineage>
</organism>
<comment type="caution">
    <text evidence="1">The sequence shown here is derived from an EMBL/GenBank/DDBJ whole genome shotgun (WGS) entry which is preliminary data.</text>
</comment>
<evidence type="ECO:0000313" key="2">
    <source>
        <dbReference type="Proteomes" id="UP001549363"/>
    </source>
</evidence>
<evidence type="ECO:0008006" key="3">
    <source>
        <dbReference type="Google" id="ProtNLM"/>
    </source>
</evidence>
<reference evidence="1 2" key="1">
    <citation type="submission" date="2024-06" db="EMBL/GenBank/DDBJ databases">
        <title>Sorghum-associated microbial communities from plants grown in Nebraska, USA.</title>
        <authorList>
            <person name="Schachtman D."/>
        </authorList>
    </citation>
    <scope>NUCLEOTIDE SEQUENCE [LARGE SCALE GENOMIC DNA]</scope>
    <source>
        <strain evidence="1 2">736</strain>
    </source>
</reference>
<keyword evidence="2" id="KW-1185">Reference proteome</keyword>
<accession>A0ABV2PMY1</accession>
<gene>
    <name evidence="1" type="ORF">ABIA69_003492</name>
</gene>
<evidence type="ECO:0000313" key="1">
    <source>
        <dbReference type="EMBL" id="MET4562302.1"/>
    </source>
</evidence>
<protein>
    <recommendedName>
        <fullName evidence="3">Malate synthase</fullName>
    </recommendedName>
</protein>
<name>A0ABV2PMY1_9BACI</name>